<dbReference type="RefSeq" id="WP_103240117.1">
    <property type="nucleotide sequence ID" value="NZ_JANJZD010000012.1"/>
</dbReference>
<protein>
    <recommendedName>
        <fullName evidence="3">Phage tail assembly protein</fullName>
    </recommendedName>
</protein>
<dbReference type="EMBL" id="OFSM01000013">
    <property type="protein sequence ID" value="SOY30052.1"/>
    <property type="molecule type" value="Genomic_DNA"/>
</dbReference>
<gene>
    <name evidence="1" type="ORF">AMURIS_02775</name>
</gene>
<name>A0A2K4ZI27_9FIRM</name>
<sequence length="127" mass="14053">MEKDKNLTQVNQAAEAEAAAVEARKKQEMEDNPFLVFFKKPFTFEGVSYESVDLSGLESLSAADMIAVNKTIERGGTVNVLPEMSLEYACLISARASGKPVEFFKALPPKEALKIKNRVTNFLYGED</sequence>
<dbReference type="AlphaFoldDB" id="A0A2K4ZI27"/>
<keyword evidence="2" id="KW-1185">Reference proteome</keyword>
<reference evidence="1 2" key="1">
    <citation type="submission" date="2018-01" db="EMBL/GenBank/DDBJ databases">
        <authorList>
            <person name="Gaut B.S."/>
            <person name="Morton B.R."/>
            <person name="Clegg M.T."/>
            <person name="Duvall M.R."/>
        </authorList>
    </citation>
    <scope>NUCLEOTIDE SEQUENCE [LARGE SCALE GENOMIC DNA]</scope>
    <source>
        <strain evidence="1">GP69</strain>
    </source>
</reference>
<evidence type="ECO:0000313" key="1">
    <source>
        <dbReference type="EMBL" id="SOY30052.1"/>
    </source>
</evidence>
<organism evidence="1 2">
    <name type="scientific">Acetatifactor muris</name>
    <dbReference type="NCBI Taxonomy" id="879566"/>
    <lineage>
        <taxon>Bacteria</taxon>
        <taxon>Bacillati</taxon>
        <taxon>Bacillota</taxon>
        <taxon>Clostridia</taxon>
        <taxon>Lachnospirales</taxon>
        <taxon>Lachnospiraceae</taxon>
        <taxon>Acetatifactor</taxon>
    </lineage>
</organism>
<accession>A0A2K4ZI27</accession>
<proteinExistence type="predicted"/>
<evidence type="ECO:0008006" key="3">
    <source>
        <dbReference type="Google" id="ProtNLM"/>
    </source>
</evidence>
<dbReference type="OrthoDB" id="1935314at2"/>
<evidence type="ECO:0000313" key="2">
    <source>
        <dbReference type="Proteomes" id="UP000236311"/>
    </source>
</evidence>
<dbReference type="Proteomes" id="UP000236311">
    <property type="component" value="Unassembled WGS sequence"/>
</dbReference>